<reference evidence="2 3" key="1">
    <citation type="submission" date="2018-05" db="EMBL/GenBank/DDBJ databases">
        <title>Legionella qingyii sp.nov., whole genome shotgun sequence.</title>
        <authorList>
            <person name="Wu H."/>
            <person name="Zhu Q."/>
            <person name="Hu C."/>
        </authorList>
    </citation>
    <scope>NUCLEOTIDE SEQUENCE [LARGE SCALE GENOMIC DNA]</scope>
    <source>
        <strain evidence="2 3">HEB18</strain>
    </source>
</reference>
<protein>
    <submittedName>
        <fullName evidence="2">Uncharacterized protein</fullName>
    </submittedName>
</protein>
<evidence type="ECO:0000313" key="3">
    <source>
        <dbReference type="Proteomes" id="UP000247152"/>
    </source>
</evidence>
<comment type="caution">
    <text evidence="2">The sequence shown here is derived from an EMBL/GenBank/DDBJ whole genome shotgun (WGS) entry which is preliminary data.</text>
</comment>
<evidence type="ECO:0000313" key="2">
    <source>
        <dbReference type="EMBL" id="PWY54525.1"/>
    </source>
</evidence>
<keyword evidence="1" id="KW-0472">Membrane</keyword>
<name>A0A317TZZ0_9GAMM</name>
<feature type="transmembrane region" description="Helical" evidence="1">
    <location>
        <begin position="17"/>
        <end position="36"/>
    </location>
</feature>
<evidence type="ECO:0000256" key="1">
    <source>
        <dbReference type="SAM" id="Phobius"/>
    </source>
</evidence>
<sequence length="86" mass="9841">MSSKKITKLDLMLSVNWLLKVLIICIERILNLSILIKRIFQAIKKVLLGDQKNTSYLGNRSNFYSKRSKIATRGIQKSSLAVLTIF</sequence>
<dbReference type="AlphaFoldDB" id="A0A317TZZ0"/>
<proteinExistence type="predicted"/>
<organism evidence="2 3">
    <name type="scientific">Legionella qingyii</name>
    <dbReference type="NCBI Taxonomy" id="2184757"/>
    <lineage>
        <taxon>Bacteria</taxon>
        <taxon>Pseudomonadati</taxon>
        <taxon>Pseudomonadota</taxon>
        <taxon>Gammaproteobacteria</taxon>
        <taxon>Legionellales</taxon>
        <taxon>Legionellaceae</taxon>
        <taxon>Legionella</taxon>
    </lineage>
</organism>
<keyword evidence="1" id="KW-0812">Transmembrane</keyword>
<accession>A0A317TZZ0</accession>
<keyword evidence="1" id="KW-1133">Transmembrane helix</keyword>
<dbReference type="Proteomes" id="UP000247152">
    <property type="component" value="Unassembled WGS sequence"/>
</dbReference>
<dbReference type="EMBL" id="QHJG01000032">
    <property type="protein sequence ID" value="PWY54525.1"/>
    <property type="molecule type" value="Genomic_DNA"/>
</dbReference>
<gene>
    <name evidence="2" type="ORF">DGG96_16700</name>
</gene>